<dbReference type="RefSeq" id="WP_263126057.1">
    <property type="nucleotide sequence ID" value="NZ_CP106753.1"/>
</dbReference>
<accession>A0ABY6DSH9</accession>
<organism evidence="2 3">
    <name type="scientific">Chitiniphilus purpureus</name>
    <dbReference type="NCBI Taxonomy" id="2981137"/>
    <lineage>
        <taxon>Bacteria</taxon>
        <taxon>Pseudomonadati</taxon>
        <taxon>Pseudomonadota</taxon>
        <taxon>Betaproteobacteria</taxon>
        <taxon>Neisseriales</taxon>
        <taxon>Chitinibacteraceae</taxon>
        <taxon>Chitiniphilus</taxon>
    </lineage>
</organism>
<sequence>MPFCLKRLFATALALLLGACAAPPQQPQGIAVPLGDTAKVTALFSYPNCLDQCPTPKPTLEATVAHWLNLSVIRDGYSTAQVAVSTQGGQVIANITNVPPDYGNTITRFLATGAVGLQDATELQQAGQWRSDWYFFLPLGFAMRNNPSVQLLHFPPDTVMTQTQDYLKAATTRRWASLLVTNGVPQGTTDPYQTIVDIAPIAAPASAGQQLEGVYDDFSDYTVSLLQQWTAGADGSVRPLVAFGSPARQWLAQQYQLQPIAVLGLTRFQPVPGRTVQAIGANHPSYIWYAADPKNYGGDQQKADAVGIRVMGQDLNAACWQVTMAAQPLGDPSQALAGCQQRWPSGGTAVCTQFYTTIRNLTPEQAAQKCGSGA</sequence>
<keyword evidence="3" id="KW-1185">Reference proteome</keyword>
<feature type="signal peptide" evidence="1">
    <location>
        <begin position="1"/>
        <end position="21"/>
    </location>
</feature>
<feature type="chain" id="PRO_5045622359" description="Lipoprotein" evidence="1">
    <location>
        <begin position="22"/>
        <end position="374"/>
    </location>
</feature>
<evidence type="ECO:0000313" key="2">
    <source>
        <dbReference type="EMBL" id="UXY16673.1"/>
    </source>
</evidence>
<reference evidence="2" key="1">
    <citation type="submission" date="2022-10" db="EMBL/GenBank/DDBJ databases">
        <title>Chitiniphilus purpureus sp. nov., a novel chitin-degrading bacterium isolated from crawfish pond sediment.</title>
        <authorList>
            <person name="Li K."/>
        </authorList>
    </citation>
    <scope>NUCLEOTIDE SEQUENCE</scope>
    <source>
        <strain evidence="2">CD1</strain>
    </source>
</reference>
<evidence type="ECO:0000313" key="3">
    <source>
        <dbReference type="Proteomes" id="UP001061302"/>
    </source>
</evidence>
<name>A0ABY6DSH9_9NEIS</name>
<protein>
    <recommendedName>
        <fullName evidence="4">Lipoprotein</fullName>
    </recommendedName>
</protein>
<dbReference type="PROSITE" id="PS51257">
    <property type="entry name" value="PROKAR_LIPOPROTEIN"/>
    <property type="match status" value="1"/>
</dbReference>
<gene>
    <name evidence="2" type="ORF">N8I74_06540</name>
</gene>
<evidence type="ECO:0000256" key="1">
    <source>
        <dbReference type="SAM" id="SignalP"/>
    </source>
</evidence>
<evidence type="ECO:0008006" key="4">
    <source>
        <dbReference type="Google" id="ProtNLM"/>
    </source>
</evidence>
<dbReference type="Proteomes" id="UP001061302">
    <property type="component" value="Chromosome"/>
</dbReference>
<dbReference type="EMBL" id="CP106753">
    <property type="protein sequence ID" value="UXY16673.1"/>
    <property type="molecule type" value="Genomic_DNA"/>
</dbReference>
<proteinExistence type="predicted"/>
<keyword evidence="1" id="KW-0732">Signal</keyword>